<gene>
    <name evidence="2" type="ORF">JI751_06295</name>
</gene>
<evidence type="ECO:0008006" key="4">
    <source>
        <dbReference type="Google" id="ProtNLM"/>
    </source>
</evidence>
<evidence type="ECO:0000256" key="1">
    <source>
        <dbReference type="SAM" id="SignalP"/>
    </source>
</evidence>
<accession>A0ABS1L6A5</accession>
<feature type="signal peptide" evidence="1">
    <location>
        <begin position="1"/>
        <end position="22"/>
    </location>
</feature>
<reference evidence="2 3" key="1">
    <citation type="submission" date="2021-01" db="EMBL/GenBank/DDBJ databases">
        <title>Genome seq and assembly of Nocardiodes sp. G10.</title>
        <authorList>
            <person name="Chhetri G."/>
        </authorList>
    </citation>
    <scope>NUCLEOTIDE SEQUENCE [LARGE SCALE GENOMIC DNA]</scope>
    <source>
        <strain evidence="2 3">G10</strain>
    </source>
</reference>
<evidence type="ECO:0000313" key="2">
    <source>
        <dbReference type="EMBL" id="MBL0747211.1"/>
    </source>
</evidence>
<sequence length="424" mass="46297">MRASRAWPAGLALLLLAPLAGCQGDAPTTEESAPVTLRQRPAPAVGHDGSMREEALALLEAREAALRSDDRGAFLATVDPDELGFSSRQARWFDNLALLPVEDVSFELGDEGLLDDLDRDGGLQLPVDFTMRLDGFDAKPVTQEMLWTFVRSDGEVVLAEDHDPEFDERTGWIPAPWDVAHIQVRQKGKILGIFDEDTVEHADYMMSDLAATTATVRRHIPAWTGSFVVYGSSDITALAEMTEMGVDNTAGVAFPVFTRRGGPVAAYRFIVNPTVVGDVLSRGEVFRHELTHVALGPTTGRVPLWLTEGVAQYVARSTYPVEQRRLIAAREMLGARRAALEETRRFYGRNASANYALAGLVCDYIAVTRGEEALWRLVRALSSPAGSTDDVLLAELGMTKPQLRDQAMTWVAEGVAQSIVSSQS</sequence>
<organism evidence="2 3">
    <name type="scientific">Nocardioides baculatus</name>
    <dbReference type="NCBI Taxonomy" id="2801337"/>
    <lineage>
        <taxon>Bacteria</taxon>
        <taxon>Bacillati</taxon>
        <taxon>Actinomycetota</taxon>
        <taxon>Actinomycetes</taxon>
        <taxon>Propionibacteriales</taxon>
        <taxon>Nocardioidaceae</taxon>
        <taxon>Nocardioides</taxon>
    </lineage>
</organism>
<dbReference type="RefSeq" id="WP_201934847.1">
    <property type="nucleotide sequence ID" value="NZ_JAERSG010000002.1"/>
</dbReference>
<dbReference type="Proteomes" id="UP000636918">
    <property type="component" value="Unassembled WGS sequence"/>
</dbReference>
<feature type="chain" id="PRO_5046857019" description="Peptidase MA-like domain-containing protein" evidence="1">
    <location>
        <begin position="23"/>
        <end position="424"/>
    </location>
</feature>
<evidence type="ECO:0000313" key="3">
    <source>
        <dbReference type="Proteomes" id="UP000636918"/>
    </source>
</evidence>
<dbReference type="EMBL" id="JAERSG010000002">
    <property type="protein sequence ID" value="MBL0747211.1"/>
    <property type="molecule type" value="Genomic_DNA"/>
</dbReference>
<comment type="caution">
    <text evidence="2">The sequence shown here is derived from an EMBL/GenBank/DDBJ whole genome shotgun (WGS) entry which is preliminary data.</text>
</comment>
<keyword evidence="1" id="KW-0732">Signal</keyword>
<name>A0ABS1L6A5_9ACTN</name>
<protein>
    <recommendedName>
        <fullName evidence="4">Peptidase MA-like domain-containing protein</fullName>
    </recommendedName>
</protein>
<keyword evidence="3" id="KW-1185">Reference proteome</keyword>
<proteinExistence type="predicted"/>